<proteinExistence type="predicted"/>
<comment type="caution">
    <text evidence="1">The sequence shown here is derived from an EMBL/GenBank/DDBJ whole genome shotgun (WGS) entry which is preliminary data.</text>
</comment>
<name>A0ACB9CUL6_CICIN</name>
<sequence length="179" mass="19559">MKERWVAAAFTTDALVAELLLRLKHSASSDSSHASPPPTTSTTTTTTTTSLNPVGWGDRKSRSKPSNTTAFSLTNGFGKGQQQRSPSTPLSWSGGGTPSTSDGCDESSRRSDLSVGDRYTKVEGSTTYIHDKSRKRKIDLHQDPKKNLGKFESEMEIRKRRVILPDLNETPAYEELGGL</sequence>
<dbReference type="Proteomes" id="UP001055811">
    <property type="component" value="Linkage Group LG05"/>
</dbReference>
<evidence type="ECO:0000313" key="2">
    <source>
        <dbReference type="Proteomes" id="UP001055811"/>
    </source>
</evidence>
<reference evidence="2" key="1">
    <citation type="journal article" date="2022" name="Mol. Ecol. Resour.">
        <title>The genomes of chicory, endive, great burdock and yacon provide insights into Asteraceae palaeo-polyploidization history and plant inulin production.</title>
        <authorList>
            <person name="Fan W."/>
            <person name="Wang S."/>
            <person name="Wang H."/>
            <person name="Wang A."/>
            <person name="Jiang F."/>
            <person name="Liu H."/>
            <person name="Zhao H."/>
            <person name="Xu D."/>
            <person name="Zhang Y."/>
        </authorList>
    </citation>
    <scope>NUCLEOTIDE SEQUENCE [LARGE SCALE GENOMIC DNA]</scope>
    <source>
        <strain evidence="2">cv. Punajuju</strain>
    </source>
</reference>
<protein>
    <submittedName>
        <fullName evidence="1">Uncharacterized protein</fullName>
    </submittedName>
</protein>
<evidence type="ECO:0000313" key="1">
    <source>
        <dbReference type="EMBL" id="KAI3737950.1"/>
    </source>
</evidence>
<gene>
    <name evidence="1" type="ORF">L2E82_27967</name>
</gene>
<keyword evidence="2" id="KW-1185">Reference proteome</keyword>
<organism evidence="1 2">
    <name type="scientific">Cichorium intybus</name>
    <name type="common">Chicory</name>
    <dbReference type="NCBI Taxonomy" id="13427"/>
    <lineage>
        <taxon>Eukaryota</taxon>
        <taxon>Viridiplantae</taxon>
        <taxon>Streptophyta</taxon>
        <taxon>Embryophyta</taxon>
        <taxon>Tracheophyta</taxon>
        <taxon>Spermatophyta</taxon>
        <taxon>Magnoliopsida</taxon>
        <taxon>eudicotyledons</taxon>
        <taxon>Gunneridae</taxon>
        <taxon>Pentapetalae</taxon>
        <taxon>asterids</taxon>
        <taxon>campanulids</taxon>
        <taxon>Asterales</taxon>
        <taxon>Asteraceae</taxon>
        <taxon>Cichorioideae</taxon>
        <taxon>Cichorieae</taxon>
        <taxon>Cichoriinae</taxon>
        <taxon>Cichorium</taxon>
    </lineage>
</organism>
<accession>A0ACB9CUL6</accession>
<dbReference type="EMBL" id="CM042013">
    <property type="protein sequence ID" value="KAI3737950.1"/>
    <property type="molecule type" value="Genomic_DNA"/>
</dbReference>
<reference evidence="1 2" key="2">
    <citation type="journal article" date="2022" name="Mol. Ecol. Resour.">
        <title>The genomes of chicory, endive, great burdock and yacon provide insights into Asteraceae paleo-polyploidization history and plant inulin production.</title>
        <authorList>
            <person name="Fan W."/>
            <person name="Wang S."/>
            <person name="Wang H."/>
            <person name="Wang A."/>
            <person name="Jiang F."/>
            <person name="Liu H."/>
            <person name="Zhao H."/>
            <person name="Xu D."/>
            <person name="Zhang Y."/>
        </authorList>
    </citation>
    <scope>NUCLEOTIDE SEQUENCE [LARGE SCALE GENOMIC DNA]</scope>
    <source>
        <strain evidence="2">cv. Punajuju</strain>
        <tissue evidence="1">Leaves</tissue>
    </source>
</reference>